<dbReference type="EMBL" id="JANVFO010000028">
    <property type="protein sequence ID" value="KAJ3731764.1"/>
    <property type="molecule type" value="Genomic_DNA"/>
</dbReference>
<feature type="non-terminal residue" evidence="1">
    <location>
        <position position="64"/>
    </location>
</feature>
<evidence type="ECO:0000313" key="2">
    <source>
        <dbReference type="Proteomes" id="UP001176059"/>
    </source>
</evidence>
<dbReference type="PANTHER" id="PTHR12858:SF2">
    <property type="entry name" value="RIBOSOME BIOGENESIS PROTEIN BMS1 HOMOLOG"/>
    <property type="match status" value="1"/>
</dbReference>
<dbReference type="InterPro" id="IPR039761">
    <property type="entry name" value="Bms1/Tsr1"/>
</dbReference>
<comment type="caution">
    <text evidence="1">The sequence shown here is derived from an EMBL/GenBank/DDBJ whole genome shotgun (WGS) entry which is preliminary data.</text>
</comment>
<gene>
    <name evidence="1" type="ORF">DFJ43DRAFT_1077335</name>
</gene>
<dbReference type="PANTHER" id="PTHR12858">
    <property type="entry name" value="RIBOSOME BIOGENESIS PROTEIN"/>
    <property type="match status" value="1"/>
</dbReference>
<protein>
    <submittedName>
        <fullName evidence="1">Uncharacterized protein</fullName>
    </submittedName>
</protein>
<proteinExistence type="predicted"/>
<dbReference type="AlphaFoldDB" id="A0AA38JFU5"/>
<sequence>MRMLDYTPEHMHCYGTFWGPGVLPNTGFCAFNTVADGAETGGMFSSALEGAKFEGASVKTVSGV</sequence>
<reference evidence="1" key="1">
    <citation type="submission" date="2022-08" db="EMBL/GenBank/DDBJ databases">
        <authorList>
            <consortium name="DOE Joint Genome Institute"/>
            <person name="Min B."/>
            <person name="Sierra-Patev S."/>
            <person name="Naranjo-Ortiz M."/>
            <person name="Looney B."/>
            <person name="Konkel Z."/>
            <person name="Slot J.C."/>
            <person name="Sakamoto Y."/>
            <person name="Steenwyk J.L."/>
            <person name="Rokas A."/>
            <person name="Carro J."/>
            <person name="Camarero S."/>
            <person name="Ferreira P."/>
            <person name="Molpeceres G."/>
            <person name="Ruiz-duenas F.J."/>
            <person name="Serrano A."/>
            <person name="Henrissat B."/>
            <person name="Drula E."/>
            <person name="Hughes K.W."/>
            <person name="Mata J.L."/>
            <person name="Ishikawa N.K."/>
            <person name="Vargas-Isla R."/>
            <person name="Ushijima S."/>
            <person name="Smith C.A."/>
            <person name="Ahrendt S."/>
            <person name="Andreopoulos W."/>
            <person name="He G."/>
            <person name="LaButti K."/>
            <person name="Lipzen A."/>
            <person name="Ng V."/>
            <person name="Riley R."/>
            <person name="Sandor L."/>
            <person name="Barry K."/>
            <person name="Martinez A.T."/>
            <person name="Xiao Y."/>
            <person name="Gibbons J.G."/>
            <person name="Terashima K."/>
            <person name="Hibbett D.S."/>
            <person name="Grigoriev I.V."/>
        </authorList>
    </citation>
    <scope>NUCLEOTIDE SEQUENCE</scope>
    <source>
        <strain evidence="1">ET3784</strain>
    </source>
</reference>
<dbReference type="GO" id="GO:0003924">
    <property type="term" value="F:GTPase activity"/>
    <property type="evidence" value="ECO:0007669"/>
    <property type="project" value="TreeGrafter"/>
</dbReference>
<dbReference type="GO" id="GO:0005525">
    <property type="term" value="F:GTP binding"/>
    <property type="evidence" value="ECO:0007669"/>
    <property type="project" value="TreeGrafter"/>
</dbReference>
<dbReference type="GO" id="GO:0030686">
    <property type="term" value="C:90S preribosome"/>
    <property type="evidence" value="ECO:0007669"/>
    <property type="project" value="TreeGrafter"/>
</dbReference>
<keyword evidence="2" id="KW-1185">Reference proteome</keyword>
<dbReference type="Proteomes" id="UP001176059">
    <property type="component" value="Unassembled WGS sequence"/>
</dbReference>
<dbReference type="GO" id="GO:0000479">
    <property type="term" value="P:endonucleolytic cleavage of tricistronic rRNA transcript (SSU-rRNA, 5.8S rRNA, LSU-rRNA)"/>
    <property type="evidence" value="ECO:0007669"/>
    <property type="project" value="TreeGrafter"/>
</dbReference>
<dbReference type="GO" id="GO:0000462">
    <property type="term" value="P:maturation of SSU-rRNA from tricistronic rRNA transcript (SSU-rRNA, 5.8S rRNA, LSU-rRNA)"/>
    <property type="evidence" value="ECO:0007669"/>
    <property type="project" value="TreeGrafter"/>
</dbReference>
<accession>A0AA38JFU5</accession>
<evidence type="ECO:0000313" key="1">
    <source>
        <dbReference type="EMBL" id="KAJ3731764.1"/>
    </source>
</evidence>
<dbReference type="GO" id="GO:0034511">
    <property type="term" value="F:U3 snoRNA binding"/>
    <property type="evidence" value="ECO:0007669"/>
    <property type="project" value="TreeGrafter"/>
</dbReference>
<name>A0AA38JFU5_9AGAR</name>
<organism evidence="1 2">
    <name type="scientific">Lentinula guzmanii</name>
    <dbReference type="NCBI Taxonomy" id="2804957"/>
    <lineage>
        <taxon>Eukaryota</taxon>
        <taxon>Fungi</taxon>
        <taxon>Dikarya</taxon>
        <taxon>Basidiomycota</taxon>
        <taxon>Agaricomycotina</taxon>
        <taxon>Agaricomycetes</taxon>
        <taxon>Agaricomycetidae</taxon>
        <taxon>Agaricales</taxon>
        <taxon>Marasmiineae</taxon>
        <taxon>Omphalotaceae</taxon>
        <taxon>Lentinula</taxon>
    </lineage>
</organism>
<reference evidence="1" key="2">
    <citation type="journal article" date="2023" name="Proc. Natl. Acad. Sci. U.S.A.">
        <title>A global phylogenomic analysis of the shiitake genus Lentinula.</title>
        <authorList>
            <person name="Sierra-Patev S."/>
            <person name="Min B."/>
            <person name="Naranjo-Ortiz M."/>
            <person name="Looney B."/>
            <person name="Konkel Z."/>
            <person name="Slot J.C."/>
            <person name="Sakamoto Y."/>
            <person name="Steenwyk J.L."/>
            <person name="Rokas A."/>
            <person name="Carro J."/>
            <person name="Camarero S."/>
            <person name="Ferreira P."/>
            <person name="Molpeceres G."/>
            <person name="Ruiz-Duenas F.J."/>
            <person name="Serrano A."/>
            <person name="Henrissat B."/>
            <person name="Drula E."/>
            <person name="Hughes K.W."/>
            <person name="Mata J.L."/>
            <person name="Ishikawa N.K."/>
            <person name="Vargas-Isla R."/>
            <person name="Ushijima S."/>
            <person name="Smith C.A."/>
            <person name="Donoghue J."/>
            <person name="Ahrendt S."/>
            <person name="Andreopoulos W."/>
            <person name="He G."/>
            <person name="LaButti K."/>
            <person name="Lipzen A."/>
            <person name="Ng V."/>
            <person name="Riley R."/>
            <person name="Sandor L."/>
            <person name="Barry K."/>
            <person name="Martinez A.T."/>
            <person name="Xiao Y."/>
            <person name="Gibbons J.G."/>
            <person name="Terashima K."/>
            <person name="Grigoriev I.V."/>
            <person name="Hibbett D."/>
        </authorList>
    </citation>
    <scope>NUCLEOTIDE SEQUENCE</scope>
    <source>
        <strain evidence="1">ET3784</strain>
    </source>
</reference>